<dbReference type="AlphaFoldDB" id="A0A8J2VMW4"/>
<sequence length="90" mass="9724">MSRKGTMNDLVEGANTNSRKQHQGQADPGSSRISNSGNSYVFVEATASARALAEALAQYFPFNSGNVNSVSPESDTNDNNDCDYEWDDPC</sequence>
<dbReference type="RefSeq" id="WP_188689720.1">
    <property type="nucleotide sequence ID" value="NZ_BMIR01000002.1"/>
</dbReference>
<reference evidence="2" key="2">
    <citation type="submission" date="2020-09" db="EMBL/GenBank/DDBJ databases">
        <authorList>
            <person name="Sun Q."/>
            <person name="Zhou Y."/>
        </authorList>
    </citation>
    <scope>NUCLEOTIDE SEQUENCE</scope>
    <source>
        <strain evidence="2">CGMCC 1.15371</strain>
    </source>
</reference>
<feature type="region of interest" description="Disordered" evidence="1">
    <location>
        <begin position="1"/>
        <end position="36"/>
    </location>
</feature>
<feature type="compositionally biased region" description="Acidic residues" evidence="1">
    <location>
        <begin position="75"/>
        <end position="90"/>
    </location>
</feature>
<feature type="compositionally biased region" description="Polar residues" evidence="1">
    <location>
        <begin position="63"/>
        <end position="74"/>
    </location>
</feature>
<name>A0A8J2VMW4_9BACL</name>
<dbReference type="EMBL" id="BMIR01000002">
    <property type="protein sequence ID" value="GGE32467.1"/>
    <property type="molecule type" value="Genomic_DNA"/>
</dbReference>
<evidence type="ECO:0000256" key="1">
    <source>
        <dbReference type="SAM" id="MobiDB-lite"/>
    </source>
</evidence>
<organism evidence="2 3">
    <name type="scientific">Pullulanibacillus camelliae</name>
    <dbReference type="NCBI Taxonomy" id="1707096"/>
    <lineage>
        <taxon>Bacteria</taxon>
        <taxon>Bacillati</taxon>
        <taxon>Bacillota</taxon>
        <taxon>Bacilli</taxon>
        <taxon>Bacillales</taxon>
        <taxon>Sporolactobacillaceae</taxon>
        <taxon>Pullulanibacillus</taxon>
    </lineage>
</organism>
<evidence type="ECO:0000313" key="2">
    <source>
        <dbReference type="EMBL" id="GGE32467.1"/>
    </source>
</evidence>
<protein>
    <submittedName>
        <fullName evidence="2">Uncharacterized protein</fullName>
    </submittedName>
</protein>
<proteinExistence type="predicted"/>
<evidence type="ECO:0000313" key="3">
    <source>
        <dbReference type="Proteomes" id="UP000628775"/>
    </source>
</evidence>
<reference evidence="2" key="1">
    <citation type="journal article" date="2014" name="Int. J. Syst. Evol. Microbiol.">
        <title>Complete genome sequence of Corynebacterium casei LMG S-19264T (=DSM 44701T), isolated from a smear-ripened cheese.</title>
        <authorList>
            <consortium name="US DOE Joint Genome Institute (JGI-PGF)"/>
            <person name="Walter F."/>
            <person name="Albersmeier A."/>
            <person name="Kalinowski J."/>
            <person name="Ruckert C."/>
        </authorList>
    </citation>
    <scope>NUCLEOTIDE SEQUENCE</scope>
    <source>
        <strain evidence="2">CGMCC 1.15371</strain>
    </source>
</reference>
<dbReference type="Proteomes" id="UP000628775">
    <property type="component" value="Unassembled WGS sequence"/>
</dbReference>
<comment type="caution">
    <text evidence="2">The sequence shown here is derived from an EMBL/GenBank/DDBJ whole genome shotgun (WGS) entry which is preliminary data.</text>
</comment>
<feature type="region of interest" description="Disordered" evidence="1">
    <location>
        <begin position="63"/>
        <end position="90"/>
    </location>
</feature>
<gene>
    <name evidence="2" type="ORF">GCM10011391_08940</name>
</gene>
<accession>A0A8J2VMW4</accession>
<keyword evidence="3" id="KW-1185">Reference proteome</keyword>